<dbReference type="GO" id="GO:0007015">
    <property type="term" value="P:actin filament organization"/>
    <property type="evidence" value="ECO:0007669"/>
    <property type="project" value="TreeGrafter"/>
</dbReference>
<evidence type="ECO:0000256" key="2">
    <source>
        <dbReference type="ARBA" id="ARBA00023043"/>
    </source>
</evidence>
<protein>
    <recommendedName>
        <fullName evidence="4">Osteoclast-stimulating factor 1</fullName>
    </recommendedName>
</protein>
<dbReference type="InterPro" id="IPR036028">
    <property type="entry name" value="SH3-like_dom_sf"/>
</dbReference>
<evidence type="ECO:0000313" key="9">
    <source>
        <dbReference type="Proteomes" id="UP000829720"/>
    </source>
</evidence>
<dbReference type="InterPro" id="IPR035770">
    <property type="entry name" value="CIN85_SH3_1"/>
</dbReference>
<dbReference type="GO" id="GO:0016477">
    <property type="term" value="P:cell migration"/>
    <property type="evidence" value="ECO:0007669"/>
    <property type="project" value="TreeGrafter"/>
</dbReference>
<feature type="compositionally biased region" description="Low complexity" evidence="6">
    <location>
        <begin position="75"/>
        <end position="86"/>
    </location>
</feature>
<dbReference type="OrthoDB" id="5340910at2759"/>
<proteinExistence type="predicted"/>
<organism evidence="8 9">
    <name type="scientific">Albula goreensis</name>
    <dbReference type="NCBI Taxonomy" id="1534307"/>
    <lineage>
        <taxon>Eukaryota</taxon>
        <taxon>Metazoa</taxon>
        <taxon>Chordata</taxon>
        <taxon>Craniata</taxon>
        <taxon>Vertebrata</taxon>
        <taxon>Euteleostomi</taxon>
        <taxon>Actinopterygii</taxon>
        <taxon>Neopterygii</taxon>
        <taxon>Teleostei</taxon>
        <taxon>Albuliformes</taxon>
        <taxon>Albulidae</taxon>
        <taxon>Albula</taxon>
    </lineage>
</organism>
<dbReference type="SMART" id="SM00326">
    <property type="entry name" value="SH3"/>
    <property type="match status" value="3"/>
</dbReference>
<dbReference type="CDD" id="cd12052">
    <property type="entry name" value="SH3_CIN85_1"/>
    <property type="match status" value="1"/>
</dbReference>
<dbReference type="PRINTS" id="PR00499">
    <property type="entry name" value="P67PHOX"/>
</dbReference>
<keyword evidence="9" id="KW-1185">Reference proteome</keyword>
<feature type="compositionally biased region" description="Low complexity" evidence="6">
    <location>
        <begin position="491"/>
        <end position="517"/>
    </location>
</feature>
<evidence type="ECO:0000259" key="7">
    <source>
        <dbReference type="PROSITE" id="PS50002"/>
    </source>
</evidence>
<sequence>MVEAIVEFDYKAQHDDELTIAVGDIISNIRKDDGGWWEGEVDGRRGLFPDNFVREIKKEVKKEATQMGGAKTELSNGSTSPGSESSLRPAKKGESIRKRRCRAAFSYIPQNEDELELKIGDVIEILGEVEEGWWEGSLNGKVGMFPSNFTKELVTEPEDLSTPQEDTRSNRTSVKDSTGSESDVGGTPAAPEIQPKKVRGFGFGDIFKDRPIKLRPRSMDVETEMEKQAGKKAPVPSVAPETMKAEPDSKVKAKDYCKVIFPYEAQNEDELSLKEGEIVTIISKECADAGWWFGELSGKQGVFPDNFVKLLIPDVEKERPKKPPPPATPASKHSADKKPEAKKVPPERPESLPQRGDEKGDEVKRPERPAVPNIQSEVPRWEGGGSAPEKGSSDRPNSIDVEDFNSIVTSTEKLNHPTASRPRVTDRRPRSQVLMSSSLSSPDLLDSLCPEEERREGDKVREEQDSPSPKAPEGNKKGPENKTPLPPKPTVSPSASSSSVPAALSSLLPTPVSSALRPPSPSAPDTKPKSEPGPQGPPTLDELRAQLKDLRGSIETMKNQHKKEIKQLMNELDEEKKIRLSLQMEVEHIKKALSK</sequence>
<dbReference type="InterPro" id="IPR050384">
    <property type="entry name" value="Endophilin_SH3RF"/>
</dbReference>
<dbReference type="InterPro" id="IPR001452">
    <property type="entry name" value="SH3_domain"/>
</dbReference>
<dbReference type="Pfam" id="PF14604">
    <property type="entry name" value="SH3_9"/>
    <property type="match status" value="1"/>
</dbReference>
<dbReference type="Pfam" id="PF07653">
    <property type="entry name" value="SH3_2"/>
    <property type="match status" value="1"/>
</dbReference>
<evidence type="ECO:0000256" key="1">
    <source>
        <dbReference type="ARBA" id="ARBA00022443"/>
    </source>
</evidence>
<dbReference type="PRINTS" id="PR00452">
    <property type="entry name" value="SH3DOMAIN"/>
</dbReference>
<evidence type="ECO:0000256" key="5">
    <source>
        <dbReference type="PROSITE-ProRule" id="PRU00192"/>
    </source>
</evidence>
<dbReference type="CDD" id="cd12057">
    <property type="entry name" value="SH3_CIN85_3"/>
    <property type="match status" value="1"/>
</dbReference>
<feature type="compositionally biased region" description="Basic and acidic residues" evidence="6">
    <location>
        <begin position="451"/>
        <end position="464"/>
    </location>
</feature>
<name>A0A8T3D4V6_9TELE</name>
<comment type="caution">
    <text evidence="8">The sequence shown here is derived from an EMBL/GenBank/DDBJ whole genome shotgun (WGS) entry which is preliminary data.</text>
</comment>
<feature type="domain" description="SH3" evidence="7">
    <location>
        <begin position="1"/>
        <end position="58"/>
    </location>
</feature>
<accession>A0A8T3D4V6</accession>
<dbReference type="FunFam" id="2.30.30.40:FF:000089">
    <property type="entry name" value="SH3 domain-containing kinase-binding protein 1"/>
    <property type="match status" value="1"/>
</dbReference>
<feature type="region of interest" description="Disordered" evidence="6">
    <location>
        <begin position="155"/>
        <end position="195"/>
    </location>
</feature>
<feature type="region of interest" description="Disordered" evidence="6">
    <location>
        <begin position="314"/>
        <end position="542"/>
    </location>
</feature>
<dbReference type="FunFam" id="2.30.30.40:FF:000112">
    <property type="entry name" value="SH3 domain-containing kinase-binding protein 1"/>
    <property type="match status" value="1"/>
</dbReference>
<reference evidence="8" key="1">
    <citation type="submission" date="2021-01" db="EMBL/GenBank/DDBJ databases">
        <authorList>
            <person name="Zahm M."/>
            <person name="Roques C."/>
            <person name="Cabau C."/>
            <person name="Klopp C."/>
            <person name="Donnadieu C."/>
            <person name="Jouanno E."/>
            <person name="Lampietro C."/>
            <person name="Louis A."/>
            <person name="Herpin A."/>
            <person name="Echchiki A."/>
            <person name="Berthelot C."/>
            <person name="Parey E."/>
            <person name="Roest-Crollius H."/>
            <person name="Braasch I."/>
            <person name="Postlethwait J."/>
            <person name="Bobe J."/>
            <person name="Montfort J."/>
            <person name="Bouchez O."/>
            <person name="Begum T."/>
            <person name="Mejri S."/>
            <person name="Adams A."/>
            <person name="Chen W.-J."/>
            <person name="Guiguen Y."/>
        </authorList>
    </citation>
    <scope>NUCLEOTIDE SEQUENCE</scope>
    <source>
        <tissue evidence="8">Blood</tissue>
    </source>
</reference>
<dbReference type="PANTHER" id="PTHR14167:SF6">
    <property type="entry name" value="SH3 DOMAIN-CONTAINING KINASE-BINDING PROTEIN 1"/>
    <property type="match status" value="1"/>
</dbReference>
<feature type="region of interest" description="Disordered" evidence="6">
    <location>
        <begin position="225"/>
        <end position="249"/>
    </location>
</feature>
<dbReference type="PROSITE" id="PS50002">
    <property type="entry name" value="SH3"/>
    <property type="match status" value="3"/>
</dbReference>
<dbReference type="PANTHER" id="PTHR14167">
    <property type="entry name" value="SH3 DOMAIN-CONTAINING"/>
    <property type="match status" value="1"/>
</dbReference>
<keyword evidence="1 5" id="KW-0728">SH3 domain</keyword>
<dbReference type="FunFam" id="2.30.30.40:FF:000072">
    <property type="entry name" value="Unconventional Myosin IB"/>
    <property type="match status" value="1"/>
</dbReference>
<feature type="domain" description="SH3" evidence="7">
    <location>
        <begin position="96"/>
        <end position="155"/>
    </location>
</feature>
<feature type="compositionally biased region" description="Polar residues" evidence="6">
    <location>
        <begin position="170"/>
        <end position="181"/>
    </location>
</feature>
<evidence type="ECO:0000256" key="6">
    <source>
        <dbReference type="SAM" id="MobiDB-lite"/>
    </source>
</evidence>
<feature type="domain" description="SH3" evidence="7">
    <location>
        <begin position="252"/>
        <end position="313"/>
    </location>
</feature>
<feature type="compositionally biased region" description="Basic and acidic residues" evidence="6">
    <location>
        <begin position="333"/>
        <end position="368"/>
    </location>
</feature>
<keyword evidence="2" id="KW-0040">ANK repeat</keyword>
<dbReference type="Gene3D" id="2.30.30.40">
    <property type="entry name" value="SH3 Domains"/>
    <property type="match status" value="3"/>
</dbReference>
<dbReference type="InterPro" id="IPR035772">
    <property type="entry name" value="CIN85_SH3_3"/>
</dbReference>
<feature type="region of interest" description="Disordered" evidence="6">
    <location>
        <begin position="63"/>
        <end position="95"/>
    </location>
</feature>
<evidence type="ECO:0000256" key="4">
    <source>
        <dbReference type="ARBA" id="ARBA00040640"/>
    </source>
</evidence>
<dbReference type="EMBL" id="JAERUA010000013">
    <property type="protein sequence ID" value="KAI1891286.1"/>
    <property type="molecule type" value="Genomic_DNA"/>
</dbReference>
<evidence type="ECO:0000256" key="3">
    <source>
        <dbReference type="ARBA" id="ARBA00037432"/>
    </source>
</evidence>
<evidence type="ECO:0000313" key="8">
    <source>
        <dbReference type="EMBL" id="KAI1891286.1"/>
    </source>
</evidence>
<feature type="compositionally biased region" description="Low complexity" evidence="6">
    <location>
        <begin position="434"/>
        <end position="448"/>
    </location>
</feature>
<dbReference type="AlphaFoldDB" id="A0A8T3D4V6"/>
<gene>
    <name evidence="8" type="ORF">AGOR_G00142220</name>
</gene>
<dbReference type="Pfam" id="PF00018">
    <property type="entry name" value="SH3_1"/>
    <property type="match status" value="1"/>
</dbReference>
<dbReference type="Proteomes" id="UP000829720">
    <property type="component" value="Unassembled WGS sequence"/>
</dbReference>
<dbReference type="SUPFAM" id="SSF50044">
    <property type="entry name" value="SH3-domain"/>
    <property type="match status" value="3"/>
</dbReference>
<comment type="function">
    <text evidence="3">Induces bone resorption, acting probably through a signaling cascade which results in the secretion of factor(s) enhancing osteoclast formation and activity.</text>
</comment>